<dbReference type="PANTHER" id="PTHR30069">
    <property type="entry name" value="TONB-DEPENDENT OUTER MEMBRANE RECEPTOR"/>
    <property type="match status" value="1"/>
</dbReference>
<dbReference type="PANTHER" id="PTHR30069:SF29">
    <property type="entry name" value="HEMOGLOBIN AND HEMOGLOBIN-HAPTOGLOBIN-BINDING PROTEIN 1-RELATED"/>
    <property type="match status" value="1"/>
</dbReference>
<keyword evidence="5" id="KW-0732">Signal</keyword>
<keyword evidence="3 8" id="KW-1134">Transmembrane beta strand</keyword>
<dbReference type="InterPro" id="IPR037066">
    <property type="entry name" value="Plug_dom_sf"/>
</dbReference>
<keyword evidence="7 8" id="KW-0998">Cell outer membrane</keyword>
<proteinExistence type="inferred from homology"/>
<keyword evidence="2 8" id="KW-0813">Transport</keyword>
<sequence>MVVCLCFGCVCTPARAGAAENGDTVVLEAEAIRAMNALKMPDILNNVSGVQAGDSSVSIHGSYKVKVFVDGRPINDPTSSHGGVNWDMISPEDVAHIEVLKGRGGLTYGRDAGGGVILITTERDHRLSGYVKAYGGSHNTQDYSAALSTTSGRFSLGVSGGYETTGGYKTNNDKERYQTGLKLSYDLEEKKKITFSADYLEDKRGLSGLPDYPTPFSRKQTRNTAYSLTADFHPVNSRTYYNAGRRDNTDETRGVDNTLEVANFGEDIATTFHTTDRGDLSCGAALTWDKASGTAFEDQDEHAISLFASQSITFPDRHVTFTAGLRGNYHSAFANTVNPEIKLIYKKAAWQIAAAYSRTDNAPSFYQRYNETSSTRPNRDLVMETADNLSVEFSASPLEGFSFTISGFYNRLSDRITYVTGNEGIGRYQNFGEVLYQGGDLAFTWQMMEGLKLKTSYTYLEATDAETGLWLPCKARHTGRLTVYWKPLRALSVVFDGKSTSSVYRNKQNTKEIPGYSIADLRAEYAFSRFQLFGKIENMFDKTYYYADGLLAPPRTWVVGINWRI</sequence>
<comment type="caution">
    <text evidence="10">The sequence shown here is derived from an EMBL/GenBank/DDBJ whole genome shotgun (WGS) entry which is preliminary data.</text>
</comment>
<comment type="subcellular location">
    <subcellularLocation>
        <location evidence="1 8">Cell outer membrane</location>
        <topology evidence="1 8">Multi-pass membrane protein</topology>
    </subcellularLocation>
</comment>
<dbReference type="GO" id="GO:0044718">
    <property type="term" value="P:siderophore transmembrane transport"/>
    <property type="evidence" value="ECO:0007669"/>
    <property type="project" value="TreeGrafter"/>
</dbReference>
<protein>
    <submittedName>
        <fullName evidence="10">Iron complex outermembrane receptor protein</fullName>
    </submittedName>
</protein>
<name>A0A7W0HLB9_9BACT</name>
<dbReference type="EMBL" id="JACDUS010000007">
    <property type="protein sequence ID" value="MBA2882123.1"/>
    <property type="molecule type" value="Genomic_DNA"/>
</dbReference>
<evidence type="ECO:0000256" key="1">
    <source>
        <dbReference type="ARBA" id="ARBA00004571"/>
    </source>
</evidence>
<feature type="domain" description="TonB-dependent receptor plug" evidence="9">
    <location>
        <begin position="24"/>
        <end position="116"/>
    </location>
</feature>
<evidence type="ECO:0000256" key="7">
    <source>
        <dbReference type="ARBA" id="ARBA00023237"/>
    </source>
</evidence>
<keyword evidence="10" id="KW-0675">Receptor</keyword>
<evidence type="ECO:0000256" key="5">
    <source>
        <dbReference type="ARBA" id="ARBA00022729"/>
    </source>
</evidence>
<dbReference type="InterPro" id="IPR036942">
    <property type="entry name" value="Beta-barrel_TonB_sf"/>
</dbReference>
<evidence type="ECO:0000256" key="2">
    <source>
        <dbReference type="ARBA" id="ARBA00022448"/>
    </source>
</evidence>
<dbReference type="GO" id="GO:0009279">
    <property type="term" value="C:cell outer membrane"/>
    <property type="evidence" value="ECO:0007669"/>
    <property type="project" value="UniProtKB-SubCell"/>
</dbReference>
<evidence type="ECO:0000259" key="9">
    <source>
        <dbReference type="Pfam" id="PF07715"/>
    </source>
</evidence>
<dbReference type="Gene3D" id="2.170.130.10">
    <property type="entry name" value="TonB-dependent receptor, plug domain"/>
    <property type="match status" value="1"/>
</dbReference>
<keyword evidence="6 8" id="KW-0472">Membrane</keyword>
<dbReference type="Gene3D" id="2.40.170.20">
    <property type="entry name" value="TonB-dependent receptor, beta-barrel domain"/>
    <property type="match status" value="1"/>
</dbReference>
<dbReference type="PROSITE" id="PS52016">
    <property type="entry name" value="TONB_DEPENDENT_REC_3"/>
    <property type="match status" value="1"/>
</dbReference>
<evidence type="ECO:0000256" key="3">
    <source>
        <dbReference type="ARBA" id="ARBA00022452"/>
    </source>
</evidence>
<comment type="similarity">
    <text evidence="8">Belongs to the TonB-dependent receptor family.</text>
</comment>
<dbReference type="Proteomes" id="UP000525298">
    <property type="component" value="Unassembled WGS sequence"/>
</dbReference>
<evidence type="ECO:0000256" key="6">
    <source>
        <dbReference type="ARBA" id="ARBA00023136"/>
    </source>
</evidence>
<evidence type="ECO:0000256" key="8">
    <source>
        <dbReference type="PROSITE-ProRule" id="PRU01360"/>
    </source>
</evidence>
<dbReference type="SUPFAM" id="SSF56935">
    <property type="entry name" value="Porins"/>
    <property type="match status" value="1"/>
</dbReference>
<gene>
    <name evidence="10" type="ORF">HNR65_002464</name>
</gene>
<dbReference type="RefSeq" id="WP_181551776.1">
    <property type="nucleotide sequence ID" value="NZ_JACDUS010000007.1"/>
</dbReference>
<evidence type="ECO:0000313" key="11">
    <source>
        <dbReference type="Proteomes" id="UP000525298"/>
    </source>
</evidence>
<dbReference type="InterPro" id="IPR012910">
    <property type="entry name" value="Plug_dom"/>
</dbReference>
<keyword evidence="4 8" id="KW-0812">Transmembrane</keyword>
<reference evidence="10 11" key="1">
    <citation type="submission" date="2020-07" db="EMBL/GenBank/DDBJ databases">
        <title>Genomic Encyclopedia of Type Strains, Phase IV (KMG-IV): sequencing the most valuable type-strain genomes for metagenomic binning, comparative biology and taxonomic classification.</title>
        <authorList>
            <person name="Goeker M."/>
        </authorList>
    </citation>
    <scope>NUCLEOTIDE SEQUENCE [LARGE SCALE GENOMIC DNA]</scope>
    <source>
        <strain evidence="10 11">DSM 17721</strain>
    </source>
</reference>
<dbReference type="Pfam" id="PF07715">
    <property type="entry name" value="Plug"/>
    <property type="match status" value="1"/>
</dbReference>
<evidence type="ECO:0000313" key="10">
    <source>
        <dbReference type="EMBL" id="MBA2882123.1"/>
    </source>
</evidence>
<organism evidence="10 11">
    <name type="scientific">Desulfosalsimonas propionicica</name>
    <dbReference type="NCBI Taxonomy" id="332175"/>
    <lineage>
        <taxon>Bacteria</taxon>
        <taxon>Pseudomonadati</taxon>
        <taxon>Thermodesulfobacteriota</taxon>
        <taxon>Desulfobacteria</taxon>
        <taxon>Desulfobacterales</taxon>
        <taxon>Desulfosalsimonadaceae</taxon>
        <taxon>Desulfosalsimonas</taxon>
    </lineage>
</organism>
<dbReference type="GO" id="GO:0015344">
    <property type="term" value="F:siderophore uptake transmembrane transporter activity"/>
    <property type="evidence" value="ECO:0007669"/>
    <property type="project" value="TreeGrafter"/>
</dbReference>
<dbReference type="InterPro" id="IPR039426">
    <property type="entry name" value="TonB-dep_rcpt-like"/>
</dbReference>
<keyword evidence="11" id="KW-1185">Reference proteome</keyword>
<accession>A0A7W0HLB9</accession>
<evidence type="ECO:0000256" key="4">
    <source>
        <dbReference type="ARBA" id="ARBA00022692"/>
    </source>
</evidence>
<dbReference type="AlphaFoldDB" id="A0A7W0HLB9"/>